<dbReference type="RefSeq" id="WP_344855865.1">
    <property type="nucleotide sequence ID" value="NZ_BAAAUT010000004.1"/>
</dbReference>
<organism evidence="1 2">
    <name type="scientific">Planomonospora alba</name>
    <dbReference type="NCBI Taxonomy" id="161354"/>
    <lineage>
        <taxon>Bacteria</taxon>
        <taxon>Bacillati</taxon>
        <taxon>Actinomycetota</taxon>
        <taxon>Actinomycetes</taxon>
        <taxon>Streptosporangiales</taxon>
        <taxon>Streptosporangiaceae</taxon>
        <taxon>Planomonospora</taxon>
    </lineage>
</organism>
<proteinExistence type="predicted"/>
<protein>
    <submittedName>
        <fullName evidence="1">Uncharacterized protein</fullName>
    </submittedName>
</protein>
<gene>
    <name evidence="1" type="ORF">GCM10010466_07370</name>
</gene>
<dbReference type="Proteomes" id="UP001500320">
    <property type="component" value="Unassembled WGS sequence"/>
</dbReference>
<dbReference type="EMBL" id="BAAAUT010000004">
    <property type="protein sequence ID" value="GAA3119014.1"/>
    <property type="molecule type" value="Genomic_DNA"/>
</dbReference>
<comment type="caution">
    <text evidence="1">The sequence shown here is derived from an EMBL/GenBank/DDBJ whole genome shotgun (WGS) entry which is preliminary data.</text>
</comment>
<name>A0ABP6MQH5_9ACTN</name>
<reference evidence="2" key="1">
    <citation type="journal article" date="2019" name="Int. J. Syst. Evol. Microbiol.">
        <title>The Global Catalogue of Microorganisms (GCM) 10K type strain sequencing project: providing services to taxonomists for standard genome sequencing and annotation.</title>
        <authorList>
            <consortium name="The Broad Institute Genomics Platform"/>
            <consortium name="The Broad Institute Genome Sequencing Center for Infectious Disease"/>
            <person name="Wu L."/>
            <person name="Ma J."/>
        </authorList>
    </citation>
    <scope>NUCLEOTIDE SEQUENCE [LARGE SCALE GENOMIC DNA]</scope>
    <source>
        <strain evidence="2">JCM 9373</strain>
    </source>
</reference>
<sequence>MAKRTTEALNVEVDDPALSLVGWRIEDIRARLVTIPDGKNNYVQYVDVSGTARFHSEDWLDRFSRSPFVPPIVITFNRRDSVTPPSYKLTTLESIKTAKNTPVRIIESSYPWECKKPYTPHDLDLRITAYDIIQTTGSDFSLPPKKSSILPVEIVDETTLRSVLLKPENVLAYILRDKYKEELRVHAQGILEFGSVDELLEEDWHNPGLTLNDNHPFEIEVPKISIDILDDEDFFLETHEVGLYSCIPVNASGKLPSRQPRWTVSTGEDIDTYMGEPARAIVRIVDPEAT</sequence>
<keyword evidence="2" id="KW-1185">Reference proteome</keyword>
<evidence type="ECO:0000313" key="1">
    <source>
        <dbReference type="EMBL" id="GAA3119014.1"/>
    </source>
</evidence>
<accession>A0ABP6MQH5</accession>
<evidence type="ECO:0000313" key="2">
    <source>
        <dbReference type="Proteomes" id="UP001500320"/>
    </source>
</evidence>